<dbReference type="GO" id="GO:0004190">
    <property type="term" value="F:aspartic-type endopeptidase activity"/>
    <property type="evidence" value="ECO:0007669"/>
    <property type="project" value="InterPro"/>
</dbReference>
<evidence type="ECO:0000256" key="1">
    <source>
        <dbReference type="ARBA" id="ARBA00007447"/>
    </source>
</evidence>
<comment type="similarity">
    <text evidence="1">Belongs to the peptidase A1 family.</text>
</comment>
<protein>
    <submittedName>
        <fullName evidence="4">Protein ASPARTIC PROTEASE IN GUARD CELL 2</fullName>
    </submittedName>
</protein>
<feature type="domain" description="Peptidase A1" evidence="3">
    <location>
        <begin position="219"/>
        <end position="547"/>
    </location>
</feature>
<dbReference type="AlphaFoldDB" id="A0A2I0W9N6"/>
<dbReference type="InterPro" id="IPR032861">
    <property type="entry name" value="TAXi_N"/>
</dbReference>
<dbReference type="SUPFAM" id="SSF50630">
    <property type="entry name" value="Acid proteases"/>
    <property type="match status" value="1"/>
</dbReference>
<dbReference type="FunFam" id="2.40.70.10:FF:000031">
    <property type="entry name" value="Aspartyl protease AED1"/>
    <property type="match status" value="1"/>
</dbReference>
<evidence type="ECO:0000313" key="4">
    <source>
        <dbReference type="EMBL" id="PKU72368.1"/>
    </source>
</evidence>
<dbReference type="InterPro" id="IPR032799">
    <property type="entry name" value="TAXi_C"/>
</dbReference>
<dbReference type="InterPro" id="IPR001461">
    <property type="entry name" value="Aspartic_peptidase_A1"/>
</dbReference>
<dbReference type="GO" id="GO:0006508">
    <property type="term" value="P:proteolysis"/>
    <property type="evidence" value="ECO:0007669"/>
    <property type="project" value="UniProtKB-KW"/>
</dbReference>
<dbReference type="EMBL" id="KZ502840">
    <property type="protein sequence ID" value="PKU72368.1"/>
    <property type="molecule type" value="Genomic_DNA"/>
</dbReference>
<evidence type="ECO:0000259" key="3">
    <source>
        <dbReference type="PROSITE" id="PS51767"/>
    </source>
</evidence>
<dbReference type="InterPro" id="IPR021109">
    <property type="entry name" value="Peptidase_aspartic_dom_sf"/>
</dbReference>
<keyword evidence="4" id="KW-0378">Hydrolase</keyword>
<dbReference type="InterPro" id="IPR033121">
    <property type="entry name" value="PEPTIDASE_A1"/>
</dbReference>
<name>A0A2I0W9N6_9ASPA</name>
<accession>A0A2I0W9N6</accession>
<dbReference type="PROSITE" id="PS51767">
    <property type="entry name" value="PEPTIDASE_A1"/>
    <property type="match status" value="1"/>
</dbReference>
<dbReference type="Gene3D" id="2.40.70.10">
    <property type="entry name" value="Acid Proteases"/>
    <property type="match status" value="2"/>
</dbReference>
<organism evidence="4 5">
    <name type="scientific">Dendrobium catenatum</name>
    <dbReference type="NCBI Taxonomy" id="906689"/>
    <lineage>
        <taxon>Eukaryota</taxon>
        <taxon>Viridiplantae</taxon>
        <taxon>Streptophyta</taxon>
        <taxon>Embryophyta</taxon>
        <taxon>Tracheophyta</taxon>
        <taxon>Spermatophyta</taxon>
        <taxon>Magnoliopsida</taxon>
        <taxon>Liliopsida</taxon>
        <taxon>Asparagales</taxon>
        <taxon>Orchidaceae</taxon>
        <taxon>Epidendroideae</taxon>
        <taxon>Malaxideae</taxon>
        <taxon>Dendrobiinae</taxon>
        <taxon>Dendrobium</taxon>
    </lineage>
</organism>
<evidence type="ECO:0000256" key="2">
    <source>
        <dbReference type="PIRSR" id="PIRSR601461-1"/>
    </source>
</evidence>
<proteinExistence type="inferred from homology"/>
<dbReference type="Proteomes" id="UP000233837">
    <property type="component" value="Unassembled WGS sequence"/>
</dbReference>
<keyword evidence="5" id="KW-1185">Reference proteome</keyword>
<keyword evidence="4" id="KW-0645">Protease</keyword>
<dbReference type="PANTHER" id="PTHR13683">
    <property type="entry name" value="ASPARTYL PROTEASES"/>
    <property type="match status" value="1"/>
</dbReference>
<gene>
    <name evidence="4" type="primary">ASPG2</name>
    <name evidence="4" type="ORF">MA16_Dca025023</name>
</gene>
<sequence length="647" mass="71764">MEGDSTWFLWQACILIRSDLRLVSREVHQRRRSLWCQRTRRLSRTGEGGSDFVENPTPLLPPEAGREPNSFCFLLKQVDNLDQLLKLTSLEPPRMKDEDWRRCLGTLFGATFVNPSHKIPLTSSSFSLPLSLSSWLSQVKTAAKGTTPSRFNVVHWHGLCSSREHKDKPSHMELLRRDQARVNYIQRRVANANARLNPVGGSLFSRVPVSIILSGSSSYIVNIGLGTPTKSFSLMLDTGADLTWTQCVPCVNCYPQTNPLYDPTLSSTFNDILCNSNNCTELKKFGCSSKSTCLYMDEYLDHSSTNGSLIQDTLTFSSDTIHNFRFGCGHNNTGDFGQADGLLGLGRGAVSIISQTTQFYNKVFSYCLPSGSNEIGYLELGRTVPGVKYTPMLTNQNFPSLYFLKLIAISIAGIRLAFSPTETVLDSGASISYLPPTVYSALRSIFQEEMINYSMAPPLDNLDTCYDLTGHSDVGVPEIVLIYDGEVTASLDGSGILYMTSSSQACLTFAKTNDEVIVAVIAIIAHAFFHAEYLVEAERWEQVLAFLHASRSLPNSLAKVQLWLVAEPCSGNGQWPDISLAKIQRWLVAEYWSSDCWWPTKSSEMAVIGYVINKPRNPPLNSLSGIQLHLHSISKNNDTSPSFDSNS</sequence>
<reference evidence="4 5" key="1">
    <citation type="journal article" date="2016" name="Sci. Rep.">
        <title>The Dendrobium catenatum Lindl. genome sequence provides insights into polysaccharide synthase, floral development and adaptive evolution.</title>
        <authorList>
            <person name="Zhang G.Q."/>
            <person name="Xu Q."/>
            <person name="Bian C."/>
            <person name="Tsai W.C."/>
            <person name="Yeh C.M."/>
            <person name="Liu K.W."/>
            <person name="Yoshida K."/>
            <person name="Zhang L.S."/>
            <person name="Chang S.B."/>
            <person name="Chen F."/>
            <person name="Shi Y."/>
            <person name="Su Y.Y."/>
            <person name="Zhang Y.Q."/>
            <person name="Chen L.J."/>
            <person name="Yin Y."/>
            <person name="Lin M."/>
            <person name="Huang H."/>
            <person name="Deng H."/>
            <person name="Wang Z.W."/>
            <person name="Zhu S.L."/>
            <person name="Zhao X."/>
            <person name="Deng C."/>
            <person name="Niu S.C."/>
            <person name="Huang J."/>
            <person name="Wang M."/>
            <person name="Liu G.H."/>
            <person name="Yang H.J."/>
            <person name="Xiao X.J."/>
            <person name="Hsiao Y.Y."/>
            <person name="Wu W.L."/>
            <person name="Chen Y.Y."/>
            <person name="Mitsuda N."/>
            <person name="Ohme-Takagi M."/>
            <person name="Luo Y.B."/>
            <person name="Van de Peer Y."/>
            <person name="Liu Z.J."/>
        </authorList>
    </citation>
    <scope>NUCLEOTIDE SEQUENCE [LARGE SCALE GENOMIC DNA]</scope>
    <source>
        <tissue evidence="4">The whole plant</tissue>
    </source>
</reference>
<feature type="active site" evidence="2">
    <location>
        <position position="237"/>
    </location>
</feature>
<reference evidence="4 5" key="2">
    <citation type="journal article" date="2017" name="Nature">
        <title>The Apostasia genome and the evolution of orchids.</title>
        <authorList>
            <person name="Zhang G.Q."/>
            <person name="Liu K.W."/>
            <person name="Li Z."/>
            <person name="Lohaus R."/>
            <person name="Hsiao Y.Y."/>
            <person name="Niu S.C."/>
            <person name="Wang J.Y."/>
            <person name="Lin Y.C."/>
            <person name="Xu Q."/>
            <person name="Chen L.J."/>
            <person name="Yoshida K."/>
            <person name="Fujiwara S."/>
            <person name="Wang Z.W."/>
            <person name="Zhang Y.Q."/>
            <person name="Mitsuda N."/>
            <person name="Wang M."/>
            <person name="Liu G.H."/>
            <person name="Pecoraro L."/>
            <person name="Huang H.X."/>
            <person name="Xiao X.J."/>
            <person name="Lin M."/>
            <person name="Wu X.Y."/>
            <person name="Wu W.L."/>
            <person name="Chen Y.Y."/>
            <person name="Chang S.B."/>
            <person name="Sakamoto S."/>
            <person name="Ohme-Takagi M."/>
            <person name="Yagi M."/>
            <person name="Zeng S.J."/>
            <person name="Shen C.Y."/>
            <person name="Yeh C.M."/>
            <person name="Luo Y.B."/>
            <person name="Tsai W.C."/>
            <person name="Van de Peer Y."/>
            <person name="Liu Z.J."/>
        </authorList>
    </citation>
    <scope>NUCLEOTIDE SEQUENCE [LARGE SCALE GENOMIC DNA]</scope>
    <source>
        <tissue evidence="4">The whole plant</tissue>
    </source>
</reference>
<dbReference type="PANTHER" id="PTHR13683:SF750">
    <property type="entry name" value="ASPARTYL PROTEASE AED1"/>
    <property type="match status" value="1"/>
</dbReference>
<evidence type="ECO:0000313" key="5">
    <source>
        <dbReference type="Proteomes" id="UP000233837"/>
    </source>
</evidence>
<dbReference type="Pfam" id="PF14541">
    <property type="entry name" value="TAXi_C"/>
    <property type="match status" value="1"/>
</dbReference>
<feature type="active site" evidence="2">
    <location>
        <position position="426"/>
    </location>
</feature>
<dbReference type="Pfam" id="PF14543">
    <property type="entry name" value="TAXi_N"/>
    <property type="match status" value="1"/>
</dbReference>